<dbReference type="SUPFAM" id="SSF103486">
    <property type="entry name" value="V-type ATP synthase subunit C"/>
    <property type="match status" value="1"/>
</dbReference>
<dbReference type="EMBL" id="FQTY01000005">
    <property type="protein sequence ID" value="SHE71711.1"/>
    <property type="molecule type" value="Genomic_DNA"/>
</dbReference>
<dbReference type="STRING" id="1123404.SAMN02745784_01597"/>
<dbReference type="InterPro" id="IPR050873">
    <property type="entry name" value="V-ATPase_V0D/AC39_subunit"/>
</dbReference>
<sequence length="351" mass="42934">MGNVRIFSAINTKIRVLRGNLLDRKDYISLMEKENTEEQINYLKENTIYKEELNSIGYLNDIQKVEIELKHHLISEFEKIMKYFTDEYKKFFRTLMLRHEIEDLKLYLRAFERKEELSKIENLRVLKEKYYSFDIRKIKNSSNLEDFIENLKGTIYYNALNPYKDEGQTKIIFYMEMNLDRLYFNQLKFQSQNLKKEDKIIFENLLGINEDLLNIEWIYRGIKFYKLLPEELINFTLPHGYEFNYKKLKEMCYSNEEKLRKIVLDTDYDFLFDTEKDVDLYMERRIQRYLYYKFLNVFKKGKLDIDLSIAYIHLLEYEIRDIISILEAKKYQLTLHETKDYLVRKVEGSDK</sequence>
<dbReference type="GeneID" id="90993678"/>
<proteinExistence type="inferred from homology"/>
<dbReference type="PANTHER" id="PTHR38682">
    <property type="entry name" value="V-TYPE ATP SYNTHASE SUBUNIT C"/>
    <property type="match status" value="1"/>
</dbReference>
<comment type="similarity">
    <text evidence="1">Belongs to the V-ATPase V0D/AC39 subunit family.</text>
</comment>
<evidence type="ECO:0000256" key="3">
    <source>
        <dbReference type="ARBA" id="ARBA00023065"/>
    </source>
</evidence>
<reference evidence="5" key="1">
    <citation type="submission" date="2016-11" db="EMBL/GenBank/DDBJ databases">
        <authorList>
            <person name="Varghese N."/>
            <person name="Submissions S."/>
        </authorList>
    </citation>
    <scope>NUCLEOTIDE SEQUENCE [LARGE SCALE GENOMIC DNA]</scope>
    <source>
        <strain evidence="5">DSM 18095</strain>
    </source>
</reference>
<dbReference type="Proteomes" id="UP000184114">
    <property type="component" value="Unassembled WGS sequence"/>
</dbReference>
<gene>
    <name evidence="4" type="ORF">SAMN02745784_01597</name>
</gene>
<dbReference type="InterPro" id="IPR035067">
    <property type="entry name" value="V-type_ATPase_csu/dsu"/>
</dbReference>
<dbReference type="AlphaFoldDB" id="A0A1M4VRH6"/>
<evidence type="ECO:0000313" key="5">
    <source>
        <dbReference type="Proteomes" id="UP000184114"/>
    </source>
</evidence>
<dbReference type="Gene3D" id="1.20.1690.10">
    <property type="entry name" value="V-type ATP synthase subunit C domain"/>
    <property type="match status" value="2"/>
</dbReference>
<keyword evidence="5" id="KW-1185">Reference proteome</keyword>
<evidence type="ECO:0000256" key="2">
    <source>
        <dbReference type="ARBA" id="ARBA00022448"/>
    </source>
</evidence>
<protein>
    <submittedName>
        <fullName evidence="4">V/A-type H+-transporting ATPase subunit C</fullName>
    </submittedName>
</protein>
<dbReference type="InterPro" id="IPR036079">
    <property type="entry name" value="ATPase_csu/dsu_sf"/>
</dbReference>
<dbReference type="Gene3D" id="1.10.132.50">
    <property type="entry name" value="ATP synthase (C/AC39) subunit, domain 3"/>
    <property type="match status" value="1"/>
</dbReference>
<dbReference type="GO" id="GO:0046961">
    <property type="term" value="F:proton-transporting ATPase activity, rotational mechanism"/>
    <property type="evidence" value="ECO:0007669"/>
    <property type="project" value="InterPro"/>
</dbReference>
<dbReference type="RefSeq" id="WP_072975129.1">
    <property type="nucleotide sequence ID" value="NZ_FQTY01000005.1"/>
</dbReference>
<dbReference type="Pfam" id="PF01992">
    <property type="entry name" value="vATP-synt_AC39"/>
    <property type="match status" value="1"/>
</dbReference>
<name>A0A1M4VRH6_9FIRM</name>
<dbReference type="InterPro" id="IPR002843">
    <property type="entry name" value="ATPase_V0-cplx_csu/dsu"/>
</dbReference>
<evidence type="ECO:0000256" key="1">
    <source>
        <dbReference type="ARBA" id="ARBA00006709"/>
    </source>
</evidence>
<keyword evidence="2" id="KW-0813">Transport</keyword>
<accession>A0A1M4VRH6</accession>
<dbReference type="PANTHER" id="PTHR38682:SF1">
    <property type="entry name" value="V-TYPE ATP SYNTHASE SUBUNIT C"/>
    <property type="match status" value="1"/>
</dbReference>
<keyword evidence="3" id="KW-0406">Ion transport</keyword>
<dbReference type="InterPro" id="IPR044911">
    <property type="entry name" value="V-type_ATPase_csu/dsu_dom_3"/>
</dbReference>
<evidence type="ECO:0000313" key="4">
    <source>
        <dbReference type="EMBL" id="SHE71711.1"/>
    </source>
</evidence>
<organism evidence="4 5">
    <name type="scientific">Tissierella praeacuta DSM 18095</name>
    <dbReference type="NCBI Taxonomy" id="1123404"/>
    <lineage>
        <taxon>Bacteria</taxon>
        <taxon>Bacillati</taxon>
        <taxon>Bacillota</taxon>
        <taxon>Tissierellia</taxon>
        <taxon>Tissierellales</taxon>
        <taxon>Tissierellaceae</taxon>
        <taxon>Tissierella</taxon>
    </lineage>
</organism>